<comment type="caution">
    <text evidence="1">The sequence shown here is derived from an EMBL/GenBank/DDBJ whole genome shotgun (WGS) entry which is preliminary data.</text>
</comment>
<proteinExistence type="predicted"/>
<accession>A0ABW4Z4Y8</accession>
<reference evidence="2" key="1">
    <citation type="journal article" date="2019" name="Int. J. Syst. Evol. Microbiol.">
        <title>The Global Catalogue of Microorganisms (GCM) 10K type strain sequencing project: providing services to taxonomists for standard genome sequencing and annotation.</title>
        <authorList>
            <consortium name="The Broad Institute Genomics Platform"/>
            <consortium name="The Broad Institute Genome Sequencing Center for Infectious Disease"/>
            <person name="Wu L."/>
            <person name="Ma J."/>
        </authorList>
    </citation>
    <scope>NUCLEOTIDE SEQUENCE [LARGE SCALE GENOMIC DNA]</scope>
    <source>
        <strain evidence="2">CCM 7435</strain>
    </source>
</reference>
<dbReference type="EMBL" id="JBHUHD010000004">
    <property type="protein sequence ID" value="MFD2143488.1"/>
    <property type="molecule type" value="Genomic_DNA"/>
</dbReference>
<name>A0ABW4Z4Y8_9HYPH</name>
<keyword evidence="2" id="KW-1185">Reference proteome</keyword>
<protein>
    <submittedName>
        <fullName evidence="1">Uncharacterized protein</fullName>
    </submittedName>
</protein>
<evidence type="ECO:0000313" key="1">
    <source>
        <dbReference type="EMBL" id="MFD2143488.1"/>
    </source>
</evidence>
<dbReference type="Proteomes" id="UP001597299">
    <property type="component" value="Unassembled WGS sequence"/>
</dbReference>
<evidence type="ECO:0000313" key="2">
    <source>
        <dbReference type="Proteomes" id="UP001597299"/>
    </source>
</evidence>
<organism evidence="1 2">
    <name type="scientific">Ancylobacter oerskovii</name>
    <dbReference type="NCBI Taxonomy" id="459519"/>
    <lineage>
        <taxon>Bacteria</taxon>
        <taxon>Pseudomonadati</taxon>
        <taxon>Pseudomonadota</taxon>
        <taxon>Alphaproteobacteria</taxon>
        <taxon>Hyphomicrobiales</taxon>
        <taxon>Xanthobacteraceae</taxon>
        <taxon>Ancylobacter</taxon>
    </lineage>
</organism>
<sequence>MSDEMTIHPVEAMVDGQINTGNGKLILTLQLASGTQLSLEFTPPLLTEIIAMATQMVSGSAPGTSQDGVMAIPTTATAALPVQDADTVVVQMQDRMGLVHQFELPTDLCNKLRVQIRKAEEFQNALRNQKRQ</sequence>
<gene>
    <name evidence="1" type="ORF">ACFSNC_24125</name>
</gene>
<dbReference type="RefSeq" id="WP_213351834.1">
    <property type="nucleotide sequence ID" value="NZ_JAHBGB010000012.1"/>
</dbReference>